<keyword evidence="8 14" id="KW-0863">Zinc-finger</keyword>
<evidence type="ECO:0000256" key="6">
    <source>
        <dbReference type="ARBA" id="ARBA00022692"/>
    </source>
</evidence>
<reference evidence="18" key="1">
    <citation type="submission" date="2022-04" db="EMBL/GenBank/DDBJ databases">
        <title>Carnegiea gigantea Genome sequencing and assembly v2.</title>
        <authorList>
            <person name="Copetti D."/>
            <person name="Sanderson M.J."/>
            <person name="Burquez A."/>
            <person name="Wojciechowski M.F."/>
        </authorList>
    </citation>
    <scope>NUCLEOTIDE SEQUENCE</scope>
    <source>
        <strain evidence="18">SGP5-SGP5p</strain>
        <tissue evidence="18">Aerial part</tissue>
    </source>
</reference>
<dbReference type="EMBL" id="JAKOGI010000328">
    <property type="protein sequence ID" value="KAJ8436817.1"/>
    <property type="molecule type" value="Genomic_DNA"/>
</dbReference>
<keyword evidence="5" id="KW-0808">Transferase</keyword>
<protein>
    <recommendedName>
        <fullName evidence="4">RING-type E3 ubiquitin transferase</fullName>
        <ecNumber evidence="4">2.3.2.27</ecNumber>
    </recommendedName>
</protein>
<evidence type="ECO:0000256" key="7">
    <source>
        <dbReference type="ARBA" id="ARBA00022723"/>
    </source>
</evidence>
<keyword evidence="6 16" id="KW-0812">Transmembrane</keyword>
<evidence type="ECO:0000313" key="18">
    <source>
        <dbReference type="EMBL" id="KAJ8436817.1"/>
    </source>
</evidence>
<dbReference type="Pfam" id="PF13639">
    <property type="entry name" value="zf-RING_2"/>
    <property type="match status" value="2"/>
</dbReference>
<keyword evidence="19" id="KW-1185">Reference proteome</keyword>
<accession>A0A9Q1K5M3</accession>
<comment type="pathway">
    <text evidence="3">Protein modification; protein ubiquitination.</text>
</comment>
<evidence type="ECO:0000256" key="12">
    <source>
        <dbReference type="ARBA" id="ARBA00023136"/>
    </source>
</evidence>
<evidence type="ECO:0000256" key="1">
    <source>
        <dbReference type="ARBA" id="ARBA00000900"/>
    </source>
</evidence>
<evidence type="ECO:0000259" key="17">
    <source>
        <dbReference type="PROSITE" id="PS50089"/>
    </source>
</evidence>
<dbReference type="AlphaFoldDB" id="A0A9Q1K5M3"/>
<keyword evidence="11 16" id="KW-1133">Transmembrane helix</keyword>
<comment type="similarity">
    <text evidence="13">Belongs to the RING-type zinc finger family. ATL subfamily.</text>
</comment>
<evidence type="ECO:0000256" key="15">
    <source>
        <dbReference type="SAM" id="MobiDB-lite"/>
    </source>
</evidence>
<dbReference type="GO" id="GO:0008270">
    <property type="term" value="F:zinc ion binding"/>
    <property type="evidence" value="ECO:0007669"/>
    <property type="project" value="UniProtKB-KW"/>
</dbReference>
<evidence type="ECO:0000313" key="19">
    <source>
        <dbReference type="Proteomes" id="UP001153076"/>
    </source>
</evidence>
<dbReference type="InterPro" id="IPR013083">
    <property type="entry name" value="Znf_RING/FYVE/PHD"/>
</dbReference>
<dbReference type="Gene3D" id="3.30.40.10">
    <property type="entry name" value="Zinc/RING finger domain, C3HC4 (zinc finger)"/>
    <property type="match status" value="2"/>
</dbReference>
<dbReference type="GO" id="GO:0016020">
    <property type="term" value="C:membrane"/>
    <property type="evidence" value="ECO:0007669"/>
    <property type="project" value="UniProtKB-SubCell"/>
</dbReference>
<feature type="transmembrane region" description="Helical" evidence="16">
    <location>
        <begin position="214"/>
        <end position="236"/>
    </location>
</feature>
<evidence type="ECO:0000256" key="9">
    <source>
        <dbReference type="ARBA" id="ARBA00022786"/>
    </source>
</evidence>
<dbReference type="GO" id="GO:0061630">
    <property type="term" value="F:ubiquitin protein ligase activity"/>
    <property type="evidence" value="ECO:0007669"/>
    <property type="project" value="UniProtKB-EC"/>
</dbReference>
<dbReference type="FunFam" id="3.30.40.10:FF:000187">
    <property type="entry name" value="E3 ubiquitin-protein ligase ATL6"/>
    <property type="match status" value="1"/>
</dbReference>
<dbReference type="InterPro" id="IPR053238">
    <property type="entry name" value="RING-H2_zinc_finger"/>
</dbReference>
<organism evidence="18 19">
    <name type="scientific">Carnegiea gigantea</name>
    <dbReference type="NCBI Taxonomy" id="171969"/>
    <lineage>
        <taxon>Eukaryota</taxon>
        <taxon>Viridiplantae</taxon>
        <taxon>Streptophyta</taxon>
        <taxon>Embryophyta</taxon>
        <taxon>Tracheophyta</taxon>
        <taxon>Spermatophyta</taxon>
        <taxon>Magnoliopsida</taxon>
        <taxon>eudicotyledons</taxon>
        <taxon>Gunneridae</taxon>
        <taxon>Pentapetalae</taxon>
        <taxon>Caryophyllales</taxon>
        <taxon>Cactineae</taxon>
        <taxon>Cactaceae</taxon>
        <taxon>Cactoideae</taxon>
        <taxon>Echinocereeae</taxon>
        <taxon>Carnegiea</taxon>
    </lineage>
</organism>
<dbReference type="SUPFAM" id="SSF57850">
    <property type="entry name" value="RING/U-box"/>
    <property type="match status" value="2"/>
</dbReference>
<evidence type="ECO:0000256" key="16">
    <source>
        <dbReference type="SAM" id="Phobius"/>
    </source>
</evidence>
<comment type="caution">
    <text evidence="18">The sequence shown here is derived from an EMBL/GenBank/DDBJ whole genome shotgun (WGS) entry which is preliminary data.</text>
</comment>
<dbReference type="PROSITE" id="PS50089">
    <property type="entry name" value="ZF_RING_2"/>
    <property type="match status" value="1"/>
</dbReference>
<evidence type="ECO:0000256" key="13">
    <source>
        <dbReference type="ARBA" id="ARBA00024209"/>
    </source>
</evidence>
<dbReference type="PANTHER" id="PTHR14155:SF632">
    <property type="entry name" value="RING-H2 FINGER PROTEIN ATL17-RELATED"/>
    <property type="match status" value="1"/>
</dbReference>
<evidence type="ECO:0000256" key="10">
    <source>
        <dbReference type="ARBA" id="ARBA00022833"/>
    </source>
</evidence>
<evidence type="ECO:0000256" key="14">
    <source>
        <dbReference type="PROSITE-ProRule" id="PRU00175"/>
    </source>
</evidence>
<keyword evidence="7" id="KW-0479">Metal-binding</keyword>
<keyword evidence="10" id="KW-0862">Zinc</keyword>
<feature type="compositionally biased region" description="Basic and acidic residues" evidence="15">
    <location>
        <begin position="414"/>
        <end position="431"/>
    </location>
</feature>
<evidence type="ECO:0000256" key="3">
    <source>
        <dbReference type="ARBA" id="ARBA00004906"/>
    </source>
</evidence>
<dbReference type="CDD" id="cd16461">
    <property type="entry name" value="RING-H2_EL5-like"/>
    <property type="match status" value="1"/>
</dbReference>
<name>A0A9Q1K5M3_9CARY</name>
<keyword evidence="9" id="KW-0833">Ubl conjugation pathway</keyword>
<evidence type="ECO:0000256" key="2">
    <source>
        <dbReference type="ARBA" id="ARBA00004167"/>
    </source>
</evidence>
<dbReference type="OrthoDB" id="8062037at2759"/>
<evidence type="ECO:0000256" key="8">
    <source>
        <dbReference type="ARBA" id="ARBA00022771"/>
    </source>
</evidence>
<sequence>MCPKNCCTNATQHAIVFFSILSFLLLPNTFNFNFYASKSSSINKPQLAKGRGARDVLGSSSPSGHCPNINNVAMIDMVTHFLYGVIFAASVALIFIAGGNPSSSSNPKVDYDDPIIRPHHPHPISFPASLGATMDINEDTRGQGGVGHALLRTLPTFAYTKRWRARIGKGIGVCVICQSELRDAQMVRWLPNCDHLFHRVCIDRWLGSQLAKSMILFMIISKIPFLSITPFLLSHSLAKAQLITNEPNSYSSQDPLYTGVTITLLTATFVLLYLAFYYLLNQYFRGPARAWPARMITGSSCLTRGLDPHVLRTFPVFTYSELVAHRPDVEKRPLECAVCLSVFEEDETLRLLPKCDHVFHVECVEKWLATRSTCPYCRAELEPLPGESTRVPEGRVDELGDVNEVGNDVVEATQARREGEGTRESERREASEVEFNGTRGESG</sequence>
<feature type="domain" description="RING-type" evidence="17">
    <location>
        <begin position="336"/>
        <end position="378"/>
    </location>
</feature>
<comment type="catalytic activity">
    <reaction evidence="1">
        <text>S-ubiquitinyl-[E2 ubiquitin-conjugating enzyme]-L-cysteine + [acceptor protein]-L-lysine = [E2 ubiquitin-conjugating enzyme]-L-cysteine + N(6)-ubiquitinyl-[acceptor protein]-L-lysine.</text>
        <dbReference type="EC" id="2.3.2.27"/>
    </reaction>
</comment>
<comment type="subcellular location">
    <subcellularLocation>
        <location evidence="2">Membrane</location>
        <topology evidence="2">Single-pass membrane protein</topology>
    </subcellularLocation>
</comment>
<dbReference type="Proteomes" id="UP001153076">
    <property type="component" value="Unassembled WGS sequence"/>
</dbReference>
<dbReference type="InterPro" id="IPR001841">
    <property type="entry name" value="Znf_RING"/>
</dbReference>
<dbReference type="SMART" id="SM00184">
    <property type="entry name" value="RING"/>
    <property type="match status" value="2"/>
</dbReference>
<evidence type="ECO:0000256" key="5">
    <source>
        <dbReference type="ARBA" id="ARBA00022679"/>
    </source>
</evidence>
<dbReference type="EC" id="2.3.2.27" evidence="4"/>
<gene>
    <name evidence="18" type="ORF">Cgig2_032045</name>
</gene>
<evidence type="ECO:0000256" key="4">
    <source>
        <dbReference type="ARBA" id="ARBA00012483"/>
    </source>
</evidence>
<proteinExistence type="inferred from homology"/>
<keyword evidence="12 16" id="KW-0472">Membrane</keyword>
<feature type="transmembrane region" description="Helical" evidence="16">
    <location>
        <begin position="256"/>
        <end position="280"/>
    </location>
</feature>
<evidence type="ECO:0000256" key="11">
    <source>
        <dbReference type="ARBA" id="ARBA00022989"/>
    </source>
</evidence>
<dbReference type="PANTHER" id="PTHR14155">
    <property type="entry name" value="RING FINGER DOMAIN-CONTAINING"/>
    <property type="match status" value="1"/>
</dbReference>
<feature type="region of interest" description="Disordered" evidence="15">
    <location>
        <begin position="388"/>
        <end position="443"/>
    </location>
</feature>
<feature type="transmembrane region" description="Helical" evidence="16">
    <location>
        <begin position="80"/>
        <end position="98"/>
    </location>
</feature>
<feature type="transmembrane region" description="Helical" evidence="16">
    <location>
        <begin position="12"/>
        <end position="30"/>
    </location>
</feature>